<reference evidence="2" key="2">
    <citation type="journal article" date="2005" name="Genome Res.">
        <title>Gene and alternative splicing annotation with AIR.</title>
        <authorList>
            <person name="Florea L."/>
            <person name="Di Francesco V."/>
            <person name="Miller J."/>
            <person name="Turner R."/>
            <person name="Yao A."/>
            <person name="Harris M."/>
            <person name="Walenz B."/>
            <person name="Mobarry C."/>
            <person name="Merkulov G.V."/>
            <person name="Charlab R."/>
            <person name="Dew I."/>
            <person name="Deng Z."/>
            <person name="Istrail S."/>
            <person name="Li P."/>
            <person name="Sutton G."/>
        </authorList>
    </citation>
    <scope>NUCLEOTIDE SEQUENCE</scope>
    <source>
        <strain evidence="2">BN</strain>
    </source>
</reference>
<evidence type="ECO:0000313" key="1">
    <source>
        <dbReference type="EMBL" id="AAS66258.1"/>
    </source>
</evidence>
<reference evidence="2" key="3">
    <citation type="submission" date="2005-07" db="EMBL/GenBank/DDBJ databases">
        <authorList>
            <person name="Mural R.J."/>
            <person name="Li P.W."/>
            <person name="Adams M.D."/>
            <person name="Amanatides P.G."/>
            <person name="Baden-Tillson H."/>
            <person name="Barnstead M."/>
            <person name="Chin S.H."/>
            <person name="Dew I."/>
            <person name="Evans C.A."/>
            <person name="Ferriera S."/>
            <person name="Flanigan M."/>
            <person name="Fosler C."/>
            <person name="Glodek A."/>
            <person name="Gu Z."/>
            <person name="Holt R.A."/>
            <person name="Jennings D."/>
            <person name="Kraft C.L."/>
            <person name="Lu F."/>
            <person name="Nguyen T."/>
            <person name="Nusskern D.R."/>
            <person name="Pfannkoch C.M."/>
            <person name="Sitter C."/>
            <person name="Sutton G.G."/>
            <person name="Venter J.C."/>
            <person name="Wang Z."/>
            <person name="Woodage T."/>
            <person name="Zheng X.H."/>
            <person name="Zhong F."/>
        </authorList>
    </citation>
    <scope>NUCLEOTIDE SEQUENCE</scope>
    <source>
        <strain evidence="2">BN</strain>
    </source>
</reference>
<accession>F7F4J5</accession>
<organism evidence="1">
    <name type="scientific">Rattus norvegicus</name>
    <name type="common">Rat</name>
    <dbReference type="NCBI Taxonomy" id="10116"/>
    <lineage>
        <taxon>Eukaryota</taxon>
        <taxon>Metazoa</taxon>
        <taxon>Chordata</taxon>
        <taxon>Craniata</taxon>
        <taxon>Vertebrata</taxon>
        <taxon>Euteleostomi</taxon>
        <taxon>Mammalia</taxon>
        <taxon>Eutheria</taxon>
        <taxon>Euarchontoglires</taxon>
        <taxon>Glires</taxon>
        <taxon>Rodentia</taxon>
        <taxon>Myomorpha</taxon>
        <taxon>Muroidea</taxon>
        <taxon>Muridae</taxon>
        <taxon>Murinae</taxon>
        <taxon>Rattus</taxon>
    </lineage>
</organism>
<proteinExistence type="evidence at transcript level"/>
<dbReference type="Proteomes" id="UP000234681">
    <property type="component" value="Chromosome 12"/>
</dbReference>
<sequence>MTQEECLPHKPEDLSLILSTRCHVVAISVYRHIILSQVPIAVHGEDLAPRMPRLLVYQQENSPSRRPQPSRNKEIRASHVNHYCSAQGEGSGSLFGGGKGDSICQPYVVLKPWPCAGTGSLKQSHPCPACSWLATALRKGHCSKSYPHCVDPGLPTQRGSNCVENRANQGPQLMVSVSAPEDKNEYPNLPWLYPESLRTLAAKAHSGYRGFSLSQSVTAARIIQDSTLDLGSPPKLIFLGLCGHQQDAIGTLLTLCTKSRVNAQLGTAAGGRGCGLRAGDRTGALRFLERVPKRQWRELGRSAWPGKCDEVSTTTALDMNAQDNGATEEHAGFSTSPILVYTWDGQDSSSLWQFDTYKGLVETPPSPHFLISLSKAGFMQIRLMCSDLCIA</sequence>
<protein>
    <submittedName>
        <fullName evidence="1">LRRGT00167</fullName>
    </submittedName>
</protein>
<reference evidence="1" key="1">
    <citation type="submission" date="2004-02" db="EMBL/GenBank/DDBJ databases">
        <title>Liver regeneration after PH.</title>
        <authorList>
            <person name="Xu C.S."/>
            <person name="Zhang L."/>
            <person name="Chang C.F."/>
            <person name="Han H.P."/>
            <person name="Wang G.P."/>
            <person name="Chai L.Q."/>
            <person name="Yuan J.Y."/>
            <person name="Yang K.J."/>
            <person name="Zhao L.F."/>
            <person name="Ma H."/>
            <person name="Wang L."/>
            <person name="Wang S.F."/>
            <person name="Xing X.K."/>
            <person name="Shen G.M."/>
            <person name="Shi J.B."/>
            <person name="Rahman S."/>
            <person name="Wang Q.N."/>
            <person name="Zhang J.B."/>
        </authorList>
    </citation>
    <scope>NUCLEOTIDE SEQUENCE</scope>
</reference>
<dbReference type="HOGENOM" id="CLU_705890_0_0_1"/>
<name>F7F4J5_RAT</name>
<dbReference type="EMBL" id="AY539918">
    <property type="protein sequence ID" value="AAS66258.1"/>
    <property type="molecule type" value="mRNA"/>
</dbReference>
<gene>
    <name evidence="2" type="primary">LOC498155</name>
    <name evidence="2" type="ORF">rCG_65883</name>
</gene>
<dbReference type="EMBL" id="CH474012">
    <property type="protein sequence ID" value="EDL89798.1"/>
    <property type="molecule type" value="Genomic_DNA"/>
</dbReference>
<evidence type="ECO:0000313" key="2">
    <source>
        <dbReference type="EMBL" id="EDL89798.1"/>
    </source>
</evidence>
<dbReference type="AlphaFoldDB" id="F7F4J5"/>